<evidence type="ECO:0008006" key="5">
    <source>
        <dbReference type="Google" id="ProtNLM"/>
    </source>
</evidence>
<dbReference type="PROSITE" id="PS51257">
    <property type="entry name" value="PROKAR_LIPOPROTEIN"/>
    <property type="match status" value="1"/>
</dbReference>
<dbReference type="RefSeq" id="WP_060920204.1">
    <property type="nucleotide sequence ID" value="NZ_KQ960682.1"/>
</dbReference>
<protein>
    <recommendedName>
        <fullName evidence="5">Lipoprotein</fullName>
    </recommendedName>
</protein>
<proteinExistence type="predicted"/>
<gene>
    <name evidence="3" type="ORF">HMPREF1862_00565</name>
</gene>
<feature type="compositionally biased region" description="Polar residues" evidence="1">
    <location>
        <begin position="95"/>
        <end position="112"/>
    </location>
</feature>
<feature type="compositionally biased region" description="Low complexity" evidence="1">
    <location>
        <begin position="77"/>
        <end position="94"/>
    </location>
</feature>
<sequence>MKTQKLMVVLASAALGLGLAGCAGNADASAPTYKIPTISDMDREKQVLNAERDKKIARDYAAKAKAEAEAKAKAEAEAQAGAAAQAQAGSGTAARSGTSGRNYQPQARSNYRQGKARGSYNYKSRPRARRGGGGGGISNDDFNRRLGESIAKDMNAHPELERDTSGVIVCVGGNC</sequence>
<dbReference type="AlphaFoldDB" id="A0AB34X0M6"/>
<feature type="compositionally biased region" description="Basic and acidic residues" evidence="1">
    <location>
        <begin position="63"/>
        <end position="76"/>
    </location>
</feature>
<keyword evidence="2" id="KW-0732">Signal</keyword>
<accession>A0AB34X0M6</accession>
<organism evidence="3 4">
    <name type="scientific">Varibaculum cambriense</name>
    <dbReference type="NCBI Taxonomy" id="184870"/>
    <lineage>
        <taxon>Bacteria</taxon>
        <taxon>Bacillati</taxon>
        <taxon>Actinomycetota</taxon>
        <taxon>Actinomycetes</taxon>
        <taxon>Actinomycetales</taxon>
        <taxon>Actinomycetaceae</taxon>
        <taxon>Varibaculum</taxon>
    </lineage>
</organism>
<feature type="signal peptide" evidence="2">
    <location>
        <begin position="1"/>
        <end position="28"/>
    </location>
</feature>
<evidence type="ECO:0000256" key="2">
    <source>
        <dbReference type="SAM" id="SignalP"/>
    </source>
</evidence>
<evidence type="ECO:0000313" key="4">
    <source>
        <dbReference type="Proteomes" id="UP000070572"/>
    </source>
</evidence>
<feature type="chain" id="PRO_5044276773" description="Lipoprotein" evidence="2">
    <location>
        <begin position="29"/>
        <end position="175"/>
    </location>
</feature>
<dbReference type="Proteomes" id="UP000070572">
    <property type="component" value="Unassembled WGS sequence"/>
</dbReference>
<evidence type="ECO:0000313" key="3">
    <source>
        <dbReference type="EMBL" id="KXB81293.1"/>
    </source>
</evidence>
<dbReference type="EMBL" id="LSDN01000011">
    <property type="protein sequence ID" value="KXB81293.1"/>
    <property type="molecule type" value="Genomic_DNA"/>
</dbReference>
<reference evidence="3 4" key="1">
    <citation type="submission" date="2016-01" db="EMBL/GenBank/DDBJ databases">
        <authorList>
            <person name="Mitreva M."/>
            <person name="Pepin K.H."/>
            <person name="Mihindukulasuriya K.A."/>
            <person name="Fulton R."/>
            <person name="Fronick C."/>
            <person name="O'Laughlin M."/>
            <person name="Miner T."/>
            <person name="Herter B."/>
            <person name="Rosa B.A."/>
            <person name="Cordes M."/>
            <person name="Tomlinson C."/>
            <person name="Wollam A."/>
            <person name="Palsikar V.B."/>
            <person name="Mardis E.R."/>
            <person name="Wilson R.K."/>
        </authorList>
    </citation>
    <scope>NUCLEOTIDE SEQUENCE [LARGE SCALE GENOMIC DNA]</scope>
    <source>
        <strain evidence="3 4">DNF00696</strain>
    </source>
</reference>
<name>A0AB34X0M6_9ACTO</name>
<feature type="region of interest" description="Disordered" evidence="1">
    <location>
        <begin position="63"/>
        <end position="141"/>
    </location>
</feature>
<comment type="caution">
    <text evidence="3">The sequence shown here is derived from an EMBL/GenBank/DDBJ whole genome shotgun (WGS) entry which is preliminary data.</text>
</comment>
<evidence type="ECO:0000256" key="1">
    <source>
        <dbReference type="SAM" id="MobiDB-lite"/>
    </source>
</evidence>